<evidence type="ECO:0000256" key="4">
    <source>
        <dbReference type="RuleBase" id="RU365068"/>
    </source>
</evidence>
<dbReference type="GO" id="GO:0016787">
    <property type="term" value="F:hydrolase activity"/>
    <property type="evidence" value="ECO:0007669"/>
    <property type="project" value="UniProtKB-KW"/>
</dbReference>
<dbReference type="PROSITE" id="PS51192">
    <property type="entry name" value="HELICASE_ATP_BIND_1"/>
    <property type="match status" value="1"/>
</dbReference>
<protein>
    <recommendedName>
        <fullName evidence="4">ATP-dependent RNA helicase</fullName>
        <ecNumber evidence="4">3.6.4.13</ecNumber>
    </recommendedName>
</protein>
<keyword evidence="2 4" id="KW-0378">Hydrolase</keyword>
<dbReference type="Proteomes" id="UP000078046">
    <property type="component" value="Unassembled WGS sequence"/>
</dbReference>
<dbReference type="Pfam" id="PF00270">
    <property type="entry name" value="DEAD"/>
    <property type="match status" value="1"/>
</dbReference>
<feature type="non-terminal residue" evidence="6">
    <location>
        <position position="308"/>
    </location>
</feature>
<dbReference type="OrthoDB" id="1191041at2759"/>
<keyword evidence="7" id="KW-1185">Reference proteome</keyword>
<dbReference type="EC" id="3.6.4.13" evidence="4"/>
<dbReference type="PANTHER" id="PTHR24031">
    <property type="entry name" value="RNA HELICASE"/>
    <property type="match status" value="1"/>
</dbReference>
<dbReference type="Gene3D" id="3.40.50.300">
    <property type="entry name" value="P-loop containing nucleotide triphosphate hydrolases"/>
    <property type="match status" value="1"/>
</dbReference>
<dbReference type="InterPro" id="IPR011545">
    <property type="entry name" value="DEAD/DEAH_box_helicase_dom"/>
</dbReference>
<comment type="similarity">
    <text evidence="4">Belongs to the DEAD box helicase family.</text>
</comment>
<dbReference type="GO" id="GO:0003724">
    <property type="term" value="F:RNA helicase activity"/>
    <property type="evidence" value="ECO:0007669"/>
    <property type="project" value="UniProtKB-EC"/>
</dbReference>
<dbReference type="AlphaFoldDB" id="A0A177AUV1"/>
<evidence type="ECO:0000313" key="7">
    <source>
        <dbReference type="Proteomes" id="UP000078046"/>
    </source>
</evidence>
<dbReference type="SUPFAM" id="SSF52540">
    <property type="entry name" value="P-loop containing nucleoside triphosphate hydrolases"/>
    <property type="match status" value="1"/>
</dbReference>
<feature type="domain" description="Helicase ATP-binding" evidence="5">
    <location>
        <begin position="106"/>
        <end position="285"/>
    </location>
</feature>
<keyword evidence="3 4" id="KW-0067">ATP-binding</keyword>
<evidence type="ECO:0000313" key="6">
    <source>
        <dbReference type="EMBL" id="OAF65163.1"/>
    </source>
</evidence>
<dbReference type="GO" id="GO:0003723">
    <property type="term" value="F:RNA binding"/>
    <property type="evidence" value="ECO:0007669"/>
    <property type="project" value="UniProtKB-UniRule"/>
</dbReference>
<dbReference type="EMBL" id="LWCA01001416">
    <property type="protein sequence ID" value="OAF65163.1"/>
    <property type="molecule type" value="Genomic_DNA"/>
</dbReference>
<reference evidence="6 7" key="1">
    <citation type="submission" date="2016-04" db="EMBL/GenBank/DDBJ databases">
        <title>The genome of Intoshia linei affirms orthonectids as highly simplified spiralians.</title>
        <authorList>
            <person name="Mikhailov K.V."/>
            <person name="Slusarev G.S."/>
            <person name="Nikitin M.A."/>
            <person name="Logacheva M.D."/>
            <person name="Penin A."/>
            <person name="Aleoshin V."/>
            <person name="Panchin Y.V."/>
        </authorList>
    </citation>
    <scope>NUCLEOTIDE SEQUENCE [LARGE SCALE GENOMIC DNA]</scope>
    <source>
        <strain evidence="6">Intl2013</strain>
        <tissue evidence="6">Whole animal</tissue>
    </source>
</reference>
<comment type="caution">
    <text evidence="6">The sequence shown here is derived from an EMBL/GenBank/DDBJ whole genome shotgun (WGS) entry which is preliminary data.</text>
</comment>
<sequence length="308" mass="35518">MSVIQKLTIGIKTRKNLIIESKPIKLESKSQDGATVVRKKYKIFVENDFDLISPIDNFNEIFKKFQFNSQLQKNITSLNYTLPTPSQMQAIPLLMGNVTSDLFLKLWNHLEEKNVLLTAPTGSGKTASYAIPIIKMCLNSKQDIHSNYTYTSPFALIFVPTRELSYQIYQQFILLSEDLKIKLACLDKLPKKEKFRKFDVIISTPARFALHLDCKKWYSRICWIIIDECDKLFENIDSSNANLVALNKIQEQVKNDLINYMLLSATYSHIIDDWATKIVGSVVKNINSNENEKSERFMKSKLKLQTKS</sequence>
<comment type="domain">
    <text evidence="4">The Q motif is unique to and characteristic of the DEAD box family of RNA helicases and controls ATP binding and hydrolysis.</text>
</comment>
<gene>
    <name evidence="6" type="ORF">A3Q56_07116</name>
</gene>
<proteinExistence type="inferred from homology"/>
<keyword evidence="4" id="KW-0347">Helicase</keyword>
<dbReference type="SMART" id="SM00487">
    <property type="entry name" value="DEXDc"/>
    <property type="match status" value="1"/>
</dbReference>
<organism evidence="6 7">
    <name type="scientific">Intoshia linei</name>
    <dbReference type="NCBI Taxonomy" id="1819745"/>
    <lineage>
        <taxon>Eukaryota</taxon>
        <taxon>Metazoa</taxon>
        <taxon>Spiralia</taxon>
        <taxon>Lophotrochozoa</taxon>
        <taxon>Mesozoa</taxon>
        <taxon>Orthonectida</taxon>
        <taxon>Rhopaluridae</taxon>
        <taxon>Intoshia</taxon>
    </lineage>
</organism>
<comment type="function">
    <text evidence="4">RNA helicase.</text>
</comment>
<evidence type="ECO:0000259" key="5">
    <source>
        <dbReference type="PROSITE" id="PS51192"/>
    </source>
</evidence>
<evidence type="ECO:0000256" key="1">
    <source>
        <dbReference type="ARBA" id="ARBA00022741"/>
    </source>
</evidence>
<name>A0A177AUV1_9BILA</name>
<accession>A0A177AUV1</accession>
<dbReference type="GO" id="GO:0005524">
    <property type="term" value="F:ATP binding"/>
    <property type="evidence" value="ECO:0007669"/>
    <property type="project" value="UniProtKB-UniRule"/>
</dbReference>
<comment type="catalytic activity">
    <reaction evidence="4">
        <text>ATP + H2O = ADP + phosphate + H(+)</text>
        <dbReference type="Rhea" id="RHEA:13065"/>
        <dbReference type="ChEBI" id="CHEBI:15377"/>
        <dbReference type="ChEBI" id="CHEBI:15378"/>
        <dbReference type="ChEBI" id="CHEBI:30616"/>
        <dbReference type="ChEBI" id="CHEBI:43474"/>
        <dbReference type="ChEBI" id="CHEBI:456216"/>
        <dbReference type="EC" id="3.6.4.13"/>
    </reaction>
</comment>
<keyword evidence="1 4" id="KW-0547">Nucleotide-binding</keyword>
<dbReference type="InterPro" id="IPR027417">
    <property type="entry name" value="P-loop_NTPase"/>
</dbReference>
<dbReference type="InterPro" id="IPR014001">
    <property type="entry name" value="Helicase_ATP-bd"/>
</dbReference>
<evidence type="ECO:0000256" key="2">
    <source>
        <dbReference type="ARBA" id="ARBA00022801"/>
    </source>
</evidence>
<evidence type="ECO:0000256" key="3">
    <source>
        <dbReference type="ARBA" id="ARBA00022840"/>
    </source>
</evidence>
<keyword evidence="4" id="KW-0694">RNA-binding</keyword>